<dbReference type="PANTHER" id="PTHR30582:SF2">
    <property type="entry name" value="L,D-TRANSPEPTIDASE YCIB-RELATED"/>
    <property type="match status" value="1"/>
</dbReference>
<dbReference type="GO" id="GO:0071555">
    <property type="term" value="P:cell wall organization"/>
    <property type="evidence" value="ECO:0007669"/>
    <property type="project" value="UniProtKB-UniRule"/>
</dbReference>
<keyword evidence="4 6" id="KW-0573">Peptidoglycan synthesis</keyword>
<dbReference type="EMBL" id="AZFT01000043">
    <property type="protein sequence ID" value="KRL85130.1"/>
    <property type="molecule type" value="Genomic_DNA"/>
</dbReference>
<evidence type="ECO:0000256" key="5">
    <source>
        <dbReference type="ARBA" id="ARBA00023316"/>
    </source>
</evidence>
<accession>A0A0R1U164</accession>
<dbReference type="PROSITE" id="PS52029">
    <property type="entry name" value="LD_TPASE"/>
    <property type="match status" value="1"/>
</dbReference>
<reference evidence="9 10" key="1">
    <citation type="journal article" date="2015" name="Genome Announc.">
        <title>Expanding the biotechnology potential of lactobacilli through comparative genomics of 213 strains and associated genera.</title>
        <authorList>
            <person name="Sun Z."/>
            <person name="Harris H.M."/>
            <person name="McCann A."/>
            <person name="Guo C."/>
            <person name="Argimon S."/>
            <person name="Zhang W."/>
            <person name="Yang X."/>
            <person name="Jeffery I.B."/>
            <person name="Cooney J.C."/>
            <person name="Kagawa T.F."/>
            <person name="Liu W."/>
            <person name="Song Y."/>
            <person name="Salvetti E."/>
            <person name="Wrobel A."/>
            <person name="Rasinkangas P."/>
            <person name="Parkhill J."/>
            <person name="Rea M.C."/>
            <person name="O'Sullivan O."/>
            <person name="Ritari J."/>
            <person name="Douillard F.P."/>
            <person name="Paul Ross R."/>
            <person name="Yang R."/>
            <person name="Briner A.E."/>
            <person name="Felis G.E."/>
            <person name="de Vos W.M."/>
            <person name="Barrangou R."/>
            <person name="Klaenhammer T.R."/>
            <person name="Caufield P.W."/>
            <person name="Cui Y."/>
            <person name="Zhang H."/>
            <person name="O'Toole P.W."/>
        </authorList>
    </citation>
    <scope>NUCLEOTIDE SEQUENCE [LARGE SCALE GENOMIC DNA]</scope>
    <source>
        <strain evidence="9 10">DSM 16634</strain>
    </source>
</reference>
<evidence type="ECO:0000256" key="3">
    <source>
        <dbReference type="ARBA" id="ARBA00022960"/>
    </source>
</evidence>
<proteinExistence type="predicted"/>
<dbReference type="InterPro" id="IPR038063">
    <property type="entry name" value="Transpep_catalytic_dom"/>
</dbReference>
<dbReference type="Gene3D" id="2.40.440.10">
    <property type="entry name" value="L,D-transpeptidase catalytic domain-like"/>
    <property type="match status" value="1"/>
</dbReference>
<dbReference type="UniPathway" id="UPA00219"/>
<keyword evidence="10" id="KW-1185">Reference proteome</keyword>
<evidence type="ECO:0000256" key="2">
    <source>
        <dbReference type="ARBA" id="ARBA00022679"/>
    </source>
</evidence>
<comment type="caution">
    <text evidence="9">The sequence shown here is derived from an EMBL/GenBank/DDBJ whole genome shotgun (WGS) entry which is preliminary data.</text>
</comment>
<dbReference type="RefSeq" id="WP_025087522.1">
    <property type="nucleotide sequence ID" value="NZ_AZFT01000043.1"/>
</dbReference>
<dbReference type="Proteomes" id="UP000051324">
    <property type="component" value="Unassembled WGS sequence"/>
</dbReference>
<dbReference type="InterPro" id="IPR050979">
    <property type="entry name" value="LD-transpeptidase"/>
</dbReference>
<feature type="domain" description="L,D-TPase catalytic" evidence="8">
    <location>
        <begin position="89"/>
        <end position="222"/>
    </location>
</feature>
<feature type="active site" description="Proton donor/acceptor" evidence="6">
    <location>
        <position position="171"/>
    </location>
</feature>
<evidence type="ECO:0000256" key="7">
    <source>
        <dbReference type="SAM" id="MobiDB-lite"/>
    </source>
</evidence>
<feature type="active site" description="Nucleophile" evidence="6">
    <location>
        <position position="198"/>
    </location>
</feature>
<evidence type="ECO:0000259" key="8">
    <source>
        <dbReference type="PROSITE" id="PS52029"/>
    </source>
</evidence>
<dbReference type="STRING" id="1423724.FC32_GL000173"/>
<dbReference type="eggNOG" id="COG1376">
    <property type="taxonomic scope" value="Bacteria"/>
</dbReference>
<dbReference type="CDD" id="cd16913">
    <property type="entry name" value="YkuD_like"/>
    <property type="match status" value="1"/>
</dbReference>
<dbReference type="InterPro" id="IPR054054">
    <property type="entry name" value="Ng_1-3-like"/>
</dbReference>
<dbReference type="PANTHER" id="PTHR30582">
    <property type="entry name" value="L,D-TRANSPEPTIDASE"/>
    <property type="match status" value="1"/>
</dbReference>
<dbReference type="InterPro" id="IPR005490">
    <property type="entry name" value="LD_TPept_cat_dom"/>
</dbReference>
<keyword evidence="5 6" id="KW-0961">Cell wall biogenesis/degradation</keyword>
<sequence>MKFFKKHKFRYVLLLLVICCGGFLVYTEHIESKSSTAAKSTTTSTTSASTSSSTKSTTTTKTSTLRTPIDWTKSSETKPYPDLDKVSDFWVKVDLKKNRTYLMSGNTVIYTMYSSGGAYHKNKETGKYESYTPTGTFYIEAERGDSFYNASLNEGANNWVSWKDHGVYLFHSVPTDASGNYNLTEAKKLGKKAASHGCIRLSVPDSKWMCENLKTGTKVVIEG</sequence>
<dbReference type="GO" id="GO:0005576">
    <property type="term" value="C:extracellular region"/>
    <property type="evidence" value="ECO:0007669"/>
    <property type="project" value="TreeGrafter"/>
</dbReference>
<dbReference type="AlphaFoldDB" id="A0A0R1U164"/>
<dbReference type="Pfam" id="PF03734">
    <property type="entry name" value="YkuD"/>
    <property type="match status" value="1"/>
</dbReference>
<dbReference type="GO" id="GO:0071972">
    <property type="term" value="F:peptidoglycan L,D-transpeptidase activity"/>
    <property type="evidence" value="ECO:0007669"/>
    <property type="project" value="TreeGrafter"/>
</dbReference>
<dbReference type="OrthoDB" id="177750at2"/>
<dbReference type="GO" id="GO:0008360">
    <property type="term" value="P:regulation of cell shape"/>
    <property type="evidence" value="ECO:0007669"/>
    <property type="project" value="UniProtKB-UniRule"/>
</dbReference>
<evidence type="ECO:0000313" key="10">
    <source>
        <dbReference type="Proteomes" id="UP000051324"/>
    </source>
</evidence>
<dbReference type="GO" id="GO:0018104">
    <property type="term" value="P:peptidoglycan-protein cross-linking"/>
    <property type="evidence" value="ECO:0007669"/>
    <property type="project" value="TreeGrafter"/>
</dbReference>
<feature type="region of interest" description="Disordered" evidence="7">
    <location>
        <begin position="37"/>
        <end position="60"/>
    </location>
</feature>
<evidence type="ECO:0000313" key="9">
    <source>
        <dbReference type="EMBL" id="KRL85130.1"/>
    </source>
</evidence>
<evidence type="ECO:0000256" key="1">
    <source>
        <dbReference type="ARBA" id="ARBA00004752"/>
    </source>
</evidence>
<gene>
    <name evidence="9" type="ORF">FC32_GL000173</name>
</gene>
<name>A0A0R1U164_9LACO</name>
<evidence type="ECO:0000256" key="4">
    <source>
        <dbReference type="ARBA" id="ARBA00022984"/>
    </source>
</evidence>
<evidence type="ECO:0000256" key="6">
    <source>
        <dbReference type="PROSITE-ProRule" id="PRU01373"/>
    </source>
</evidence>
<comment type="pathway">
    <text evidence="1 6">Cell wall biogenesis; peptidoglycan biosynthesis.</text>
</comment>
<dbReference type="GO" id="GO:0016740">
    <property type="term" value="F:transferase activity"/>
    <property type="evidence" value="ECO:0007669"/>
    <property type="project" value="UniProtKB-KW"/>
</dbReference>
<dbReference type="Pfam" id="PF21827">
    <property type="entry name" value="New_glue"/>
    <property type="match status" value="1"/>
</dbReference>
<dbReference type="SUPFAM" id="SSF141523">
    <property type="entry name" value="L,D-transpeptidase catalytic domain-like"/>
    <property type="match status" value="1"/>
</dbReference>
<organism evidence="9 10">
    <name type="scientific">Ligilactobacillus apodemi DSM 16634 = JCM 16172</name>
    <dbReference type="NCBI Taxonomy" id="1423724"/>
    <lineage>
        <taxon>Bacteria</taxon>
        <taxon>Bacillati</taxon>
        <taxon>Bacillota</taxon>
        <taxon>Bacilli</taxon>
        <taxon>Lactobacillales</taxon>
        <taxon>Lactobacillaceae</taxon>
        <taxon>Ligilactobacillus</taxon>
    </lineage>
</organism>
<keyword evidence="2" id="KW-0808">Transferase</keyword>
<keyword evidence="3 6" id="KW-0133">Cell shape</keyword>
<protein>
    <submittedName>
        <fullName evidence="9">ErfK YbiS YcfS YnhG family protein</fullName>
    </submittedName>
</protein>
<dbReference type="PATRIC" id="fig|1423724.4.peg.181"/>